<comment type="caution">
    <text evidence="2">The sequence shown here is derived from an EMBL/GenBank/DDBJ whole genome shotgun (WGS) entry which is preliminary data.</text>
</comment>
<dbReference type="Proteomes" id="UP000093748">
    <property type="component" value="Unassembled WGS sequence"/>
</dbReference>
<dbReference type="Pfam" id="PF00557">
    <property type="entry name" value="Peptidase_M24"/>
    <property type="match status" value="1"/>
</dbReference>
<dbReference type="PANTHER" id="PTHR46112">
    <property type="entry name" value="AMINOPEPTIDASE"/>
    <property type="match status" value="1"/>
</dbReference>
<dbReference type="Gene3D" id="3.90.230.10">
    <property type="entry name" value="Creatinase/methionine aminopeptidase superfamily"/>
    <property type="match status" value="1"/>
</dbReference>
<gene>
    <name evidence="3" type="ORF">A8145_32625</name>
    <name evidence="2" type="ORF">BAE39_31270</name>
</gene>
<name>A0A1A5I6X0_RHILI</name>
<dbReference type="CDD" id="cd01066">
    <property type="entry name" value="APP_MetAP"/>
    <property type="match status" value="1"/>
</dbReference>
<evidence type="ECO:0000313" key="5">
    <source>
        <dbReference type="Proteomes" id="UP000093748"/>
    </source>
</evidence>
<reference evidence="2" key="3">
    <citation type="submission" date="2016-06" db="EMBL/GenBank/DDBJ databases">
        <authorList>
            <person name="Kjaerup R.B."/>
            <person name="Dalgaard T.S."/>
            <person name="Juul-Madsen H.R."/>
        </authorList>
    </citation>
    <scope>NUCLEOTIDE SEQUENCE</scope>
    <source>
        <strain evidence="2">R7ANS::ICEMlSym2042</strain>
    </source>
</reference>
<evidence type="ECO:0000259" key="1">
    <source>
        <dbReference type="Pfam" id="PF00557"/>
    </source>
</evidence>
<dbReference type="SUPFAM" id="SSF55920">
    <property type="entry name" value="Creatinase/aminopeptidase"/>
    <property type="match status" value="1"/>
</dbReference>
<evidence type="ECO:0000313" key="2">
    <source>
        <dbReference type="EMBL" id="OBP74993.1"/>
    </source>
</evidence>
<dbReference type="InterPro" id="IPR000994">
    <property type="entry name" value="Pept_M24"/>
</dbReference>
<dbReference type="InterPro" id="IPR036005">
    <property type="entry name" value="Creatinase/aminopeptidase-like"/>
</dbReference>
<dbReference type="EMBL" id="LYTK01000011">
    <property type="protein sequence ID" value="OBQ66457.1"/>
    <property type="molecule type" value="Genomic_DNA"/>
</dbReference>
<feature type="domain" description="Peptidase M24" evidence="1">
    <location>
        <begin position="10"/>
        <end position="219"/>
    </location>
</feature>
<organism evidence="2 5">
    <name type="scientific">Rhizobium loti</name>
    <name type="common">Mesorhizobium loti</name>
    <dbReference type="NCBI Taxonomy" id="381"/>
    <lineage>
        <taxon>Bacteria</taxon>
        <taxon>Pseudomonadati</taxon>
        <taxon>Pseudomonadota</taxon>
        <taxon>Alphaproteobacteria</taxon>
        <taxon>Hyphomicrobiales</taxon>
        <taxon>Phyllobacteriaceae</taxon>
        <taxon>Mesorhizobium</taxon>
    </lineage>
</organism>
<dbReference type="PANTHER" id="PTHR46112:SF2">
    <property type="entry name" value="XAA-PRO AMINOPEPTIDASE P-RELATED"/>
    <property type="match status" value="1"/>
</dbReference>
<accession>A0A1A5I6X0</accession>
<dbReference type="Proteomes" id="UP000093737">
    <property type="component" value="Unassembled WGS sequence"/>
</dbReference>
<proteinExistence type="predicted"/>
<dbReference type="InterPro" id="IPR050659">
    <property type="entry name" value="Peptidase_M24B"/>
</dbReference>
<reference evidence="3 4" key="1">
    <citation type="submission" date="2016-05" db="EMBL/GenBank/DDBJ databases">
        <authorList>
            <person name="Ramsay J.P."/>
        </authorList>
    </citation>
    <scope>NUCLEOTIDE SEQUENCE [LARGE SCALE GENOMIC DNA]</scope>
    <source>
        <strain evidence="3 4">NZP2042</strain>
    </source>
</reference>
<protein>
    <recommendedName>
        <fullName evidence="1">Peptidase M24 domain-containing protein</fullName>
    </recommendedName>
</protein>
<dbReference type="AlphaFoldDB" id="A0A1A5I6X0"/>
<sequence>MIKSEGEIDRIRTVCRAVSQVFDNLTHQLHFGMTEREACRLFEFGCFIHGVDKTPKIDSASGRGGYSRCYGEPTDKVLSGGDVLFIDAGCLFNFYWSDFNRNFSFGEADPHTQDVYQAVWEATEVGISAAQPGVPICNVWTAMSDALSHSTNLGKSSTIGRMGHSMGLWMPELPSVQQNDNTILEPGMIINIEPSMTYPSYFDGSSKLMLHEEVVVVTESGAKLLTSRAPRQIPVVK</sequence>
<reference evidence="5" key="2">
    <citation type="submission" date="2016-06" db="EMBL/GenBank/DDBJ databases">
        <title>NZP2037 Pacbio-Illumina hybrid assembly.</title>
        <authorList>
            <person name="Ramsay J.P."/>
        </authorList>
    </citation>
    <scope>NUCLEOTIDE SEQUENCE [LARGE SCALE GENOMIC DNA]</scope>
    <source>
        <strain evidence="5">R7ANS::ICEMlSym2042</strain>
    </source>
</reference>
<dbReference type="EMBL" id="LZTJ01000017">
    <property type="protein sequence ID" value="OBP74993.1"/>
    <property type="molecule type" value="Genomic_DNA"/>
</dbReference>
<evidence type="ECO:0000313" key="4">
    <source>
        <dbReference type="Proteomes" id="UP000093737"/>
    </source>
</evidence>
<evidence type="ECO:0000313" key="3">
    <source>
        <dbReference type="EMBL" id="OBQ66457.1"/>
    </source>
</evidence>